<comment type="caution">
    <text evidence="2">The sequence shown here is derived from an EMBL/GenBank/DDBJ whole genome shotgun (WGS) entry which is preliminary data.</text>
</comment>
<dbReference type="PANTHER" id="PTHR31110:SF2">
    <property type="entry name" value="PESTICIDAL CRYSTAL CRY8BA PROTEIN"/>
    <property type="match status" value="1"/>
</dbReference>
<dbReference type="AlphaFoldDB" id="A0A5N5F3G9"/>
<gene>
    <name evidence="2" type="ORF">D8674_000427</name>
</gene>
<dbReference type="PANTHER" id="PTHR31110">
    <property type="entry name" value="PESTICIDAL CRYSTAL CRY8BA PROTEIN"/>
    <property type="match status" value="1"/>
</dbReference>
<accession>A0A5N5F3G9</accession>
<reference evidence="2 3" key="1">
    <citation type="submission" date="2019-09" db="EMBL/GenBank/DDBJ databases">
        <authorList>
            <person name="Ou C."/>
        </authorList>
    </citation>
    <scope>NUCLEOTIDE SEQUENCE [LARGE SCALE GENOMIC DNA]</scope>
    <source>
        <strain evidence="2">S2</strain>
        <tissue evidence="2">Leaf</tissue>
    </source>
</reference>
<dbReference type="EMBL" id="SMOL01000768">
    <property type="protein sequence ID" value="KAB2597507.1"/>
    <property type="molecule type" value="Genomic_DNA"/>
</dbReference>
<sequence>MNSGDSDMDTDSDCENVATDRKYSVAWSPLDDRASNTLGSKGVASKQRQRIQGCDQIQTESSLSREKIQLRMAGEFGRNQAIYPDFTEYELSDSITSTELPFRQTKSNNGGAQKGSYNSSGNIETTSKNKLSNSNPITPPLDGSVSEIERVVEPSSPIRAYNTAHTSNWSVPANTNGLRKTESVYSSSPMHYSSGNGTSNSLLRSPACLPVFSESVQGTWCAVIAYDACVRLCLHAWAQSYCAEVQGFLENESALLRYAFGLQHVLLQSEAELLAEQRPSQPISTLAAPAPKHVKASGKIKLQVRKVKMDSDEQPSSCSFPSPKLPRIRYGSCRRRFSNLRSTLSSALKSTQNIKLISNGSLFHWSLACLGAGRKCIKQGSSFLKTRANTLCNRSSLHEGAQETYSCFLRLTSSPEEDAVQMQPGSGETRVLFPNSVGDGVIIQVQNSKGQHCGHALVKVAAIADEPGDKIRWWPIYSSDPEVEPVGRIQLSMDYSSGPVENSNLKYGSVAETVAYDCVLEIAMKVQHFQERNLLLHGQWKWLLTEFASYYGVSKAYTNLRYLSYVMDVATPTVDCLTLVYDLLADVKEMSTNLLSHQEHCILAKIEDQVRKLVALVFENYKSLEESSLLGMVDDFRPASGLVAPALAPAVQIYTLLNDILSPEAQLKLLKFFQVAANKRLRMICAETDELVLTSNEGAQKDFLTSYQRMKSLILNIRNEILTDIEILNQNVLPGCIDLPNISSCIYSVNLCNRLSTFLVVRPPPSLSPPVAELIIATADFQQDLSLWNISPIKGGVDAKELFDAHIFLWILDKRRHLLGQCKLDKAKWSGVRTEYGTTHFVDYMHIELKGMLDEFEVIVSRWPIYSSPLENVIADVEKAIIEALDRHYADVLSPLKDNLTNKILGFKYVQKLSRQTISTYSVPNELGILLNSMKRTLDVLWPQIESQLMSQTSCIRDGCATGEHLNDVSALLRTKLRTYRLAIVEKLYENTRVHNNTKLKNIIRCSKAEESVVRSRMQPLEVLLREMVDHLHTVVDPTVFVELCREFWDRMGQDVLHVLEDKKEEYKGLRVAVSNLDDIFASEMQRLRGNSLKERDLSPPGSMEEVHSMLKDVVRM</sequence>
<evidence type="ECO:0000256" key="1">
    <source>
        <dbReference type="SAM" id="MobiDB-lite"/>
    </source>
</evidence>
<name>A0A5N5F3G9_9ROSA</name>
<dbReference type="OrthoDB" id="1896158at2759"/>
<evidence type="ECO:0000313" key="2">
    <source>
        <dbReference type="EMBL" id="KAB2597507.1"/>
    </source>
</evidence>
<feature type="region of interest" description="Disordered" evidence="1">
    <location>
        <begin position="100"/>
        <end position="143"/>
    </location>
</feature>
<feature type="compositionally biased region" description="Polar residues" evidence="1">
    <location>
        <begin position="100"/>
        <end position="136"/>
    </location>
</feature>
<proteinExistence type="predicted"/>
<reference evidence="3" key="2">
    <citation type="submission" date="2019-10" db="EMBL/GenBank/DDBJ databases">
        <title>A de novo genome assembly of a pear dwarfing rootstock.</title>
        <authorList>
            <person name="Wang F."/>
            <person name="Wang J."/>
            <person name="Li S."/>
            <person name="Zhang Y."/>
            <person name="Fang M."/>
            <person name="Ma L."/>
            <person name="Zhao Y."/>
            <person name="Jiang S."/>
        </authorList>
    </citation>
    <scope>NUCLEOTIDE SEQUENCE [LARGE SCALE GENOMIC DNA]</scope>
</reference>
<reference evidence="2 3" key="3">
    <citation type="submission" date="2019-11" db="EMBL/GenBank/DDBJ databases">
        <title>A de novo genome assembly of a pear dwarfing rootstock.</title>
        <authorList>
            <person name="Wang F."/>
            <person name="Wang J."/>
            <person name="Li S."/>
            <person name="Zhang Y."/>
            <person name="Fang M."/>
            <person name="Ma L."/>
            <person name="Zhao Y."/>
            <person name="Jiang S."/>
        </authorList>
    </citation>
    <scope>NUCLEOTIDE SEQUENCE [LARGE SCALE GENOMIC DNA]</scope>
    <source>
        <strain evidence="2">S2</strain>
        <tissue evidence="2">Leaf</tissue>
    </source>
</reference>
<organism evidence="2 3">
    <name type="scientific">Pyrus ussuriensis x Pyrus communis</name>
    <dbReference type="NCBI Taxonomy" id="2448454"/>
    <lineage>
        <taxon>Eukaryota</taxon>
        <taxon>Viridiplantae</taxon>
        <taxon>Streptophyta</taxon>
        <taxon>Embryophyta</taxon>
        <taxon>Tracheophyta</taxon>
        <taxon>Spermatophyta</taxon>
        <taxon>Magnoliopsida</taxon>
        <taxon>eudicotyledons</taxon>
        <taxon>Gunneridae</taxon>
        <taxon>Pentapetalae</taxon>
        <taxon>rosids</taxon>
        <taxon>fabids</taxon>
        <taxon>Rosales</taxon>
        <taxon>Rosaceae</taxon>
        <taxon>Amygdaloideae</taxon>
        <taxon>Maleae</taxon>
        <taxon>Pyrus</taxon>
    </lineage>
</organism>
<keyword evidence="3" id="KW-1185">Reference proteome</keyword>
<protein>
    <submittedName>
        <fullName evidence="2">Uncharacterized protein</fullName>
    </submittedName>
</protein>
<dbReference type="Proteomes" id="UP000327157">
    <property type="component" value="Chromosome 1"/>
</dbReference>
<evidence type="ECO:0000313" key="3">
    <source>
        <dbReference type="Proteomes" id="UP000327157"/>
    </source>
</evidence>